<proteinExistence type="predicted"/>
<comment type="caution">
    <text evidence="1">The sequence shown here is derived from an EMBL/GenBank/DDBJ whole genome shotgun (WGS) entry which is preliminary data.</text>
</comment>
<gene>
    <name evidence="1" type="ORF">HZH68_008197</name>
</gene>
<accession>A0A834N8F1</accession>
<dbReference type="AlphaFoldDB" id="A0A834N8F1"/>
<reference evidence="1" key="1">
    <citation type="journal article" date="2020" name="G3 (Bethesda)">
        <title>High-Quality Assemblies for Three Invasive Social Wasps from the &lt;i&gt;Vespula&lt;/i&gt; Genus.</title>
        <authorList>
            <person name="Harrop T.W.R."/>
            <person name="Guhlin J."/>
            <person name="McLaughlin G.M."/>
            <person name="Permina E."/>
            <person name="Stockwell P."/>
            <person name="Gilligan J."/>
            <person name="Le Lec M.F."/>
            <person name="Gruber M.A.M."/>
            <person name="Quinn O."/>
            <person name="Lovegrove M."/>
            <person name="Duncan E.J."/>
            <person name="Remnant E.J."/>
            <person name="Van Eeckhoven J."/>
            <person name="Graham B."/>
            <person name="Knapp R.A."/>
            <person name="Langford K.W."/>
            <person name="Kronenberg Z."/>
            <person name="Press M.O."/>
            <person name="Eacker S.M."/>
            <person name="Wilson-Rankin E.E."/>
            <person name="Purcell J."/>
            <person name="Lester P.J."/>
            <person name="Dearden P.K."/>
        </authorList>
    </citation>
    <scope>NUCLEOTIDE SEQUENCE</scope>
    <source>
        <strain evidence="1">Linc-1</strain>
    </source>
</reference>
<evidence type="ECO:0000313" key="2">
    <source>
        <dbReference type="Proteomes" id="UP000617340"/>
    </source>
</evidence>
<organism evidence="1 2">
    <name type="scientific">Vespula germanica</name>
    <name type="common">German yellow jacket</name>
    <name type="synonym">Paravespula germanica</name>
    <dbReference type="NCBI Taxonomy" id="30212"/>
    <lineage>
        <taxon>Eukaryota</taxon>
        <taxon>Metazoa</taxon>
        <taxon>Ecdysozoa</taxon>
        <taxon>Arthropoda</taxon>
        <taxon>Hexapoda</taxon>
        <taxon>Insecta</taxon>
        <taxon>Pterygota</taxon>
        <taxon>Neoptera</taxon>
        <taxon>Endopterygota</taxon>
        <taxon>Hymenoptera</taxon>
        <taxon>Apocrita</taxon>
        <taxon>Aculeata</taxon>
        <taxon>Vespoidea</taxon>
        <taxon>Vespidae</taxon>
        <taxon>Vespinae</taxon>
        <taxon>Vespula</taxon>
    </lineage>
</organism>
<evidence type="ECO:0000313" key="1">
    <source>
        <dbReference type="EMBL" id="KAF7399605.1"/>
    </source>
</evidence>
<protein>
    <submittedName>
        <fullName evidence="1">Uncharacterized protein</fullName>
    </submittedName>
</protein>
<name>A0A834N8F1_VESGE</name>
<keyword evidence="2" id="KW-1185">Reference proteome</keyword>
<dbReference type="Proteomes" id="UP000617340">
    <property type="component" value="Unassembled WGS sequence"/>
</dbReference>
<dbReference type="EMBL" id="JACSDZ010000007">
    <property type="protein sequence ID" value="KAF7399605.1"/>
    <property type="molecule type" value="Genomic_DNA"/>
</dbReference>
<sequence>MLVAGNGNVLGSAMTNTTATRTSTPPPPMMLMTEMAMVRPLDIQLPPTLPMTFATKNSSTISAQSGSTALLPCVVHNLGDGVSTLESSLYSFNDVAAHRFVDRYSKCIGKSNPALAKIDHKVLDWDPL</sequence>